<dbReference type="AlphaFoldDB" id="B3PJ98"/>
<dbReference type="PANTHER" id="PTHR35867">
    <property type="entry name" value="PROTEIN RSEC"/>
    <property type="match status" value="1"/>
</dbReference>
<keyword evidence="1" id="KW-0472">Membrane</keyword>
<dbReference type="PIRSF" id="PIRSF004923">
    <property type="entry name" value="RseC"/>
    <property type="match status" value="1"/>
</dbReference>
<dbReference type="STRING" id="498211.CJA_2210"/>
<protein>
    <submittedName>
        <fullName evidence="2">Positive regulator for alginate biosynthesis MucC</fullName>
    </submittedName>
</protein>
<accession>B3PJ98</accession>
<dbReference type="PANTHER" id="PTHR35867:SF1">
    <property type="entry name" value="PROTEIN RSEC"/>
    <property type="match status" value="1"/>
</dbReference>
<keyword evidence="1" id="KW-1133">Transmembrane helix</keyword>
<keyword evidence="3" id="KW-1185">Reference proteome</keyword>
<feature type="transmembrane region" description="Helical" evidence="1">
    <location>
        <begin position="109"/>
        <end position="128"/>
    </location>
</feature>
<dbReference type="KEGG" id="cja:CJA_2210"/>
<keyword evidence="1" id="KW-0812">Transmembrane</keyword>
<dbReference type="InterPro" id="IPR007359">
    <property type="entry name" value="SigmaE_reg_RseC_MucC"/>
</dbReference>
<gene>
    <name evidence="2" type="primary">mucC</name>
    <name evidence="2" type="ordered locus">CJA_2210</name>
</gene>
<dbReference type="Proteomes" id="UP000001036">
    <property type="component" value="Chromosome"/>
</dbReference>
<dbReference type="Pfam" id="PF04246">
    <property type="entry name" value="RseC_MucC"/>
    <property type="match status" value="1"/>
</dbReference>
<evidence type="ECO:0000256" key="1">
    <source>
        <dbReference type="SAM" id="Phobius"/>
    </source>
</evidence>
<sequence length="158" mass="17162">MILETGKIVSIEPEGVWVETIQRSVCGTCKAEKGCGQSLMAKWGANPSYLWVLLEGRDPAHYRIGDDIQIGIPEDVVVKASLLAYVMPLLLIVLGAVGGQVLFASDLASGLGALGGLVLGGLFLRWHAVRSRYDSRLQPVLVDERKPLHFYQPASPHQ</sequence>
<name>B3PJ98_CELJU</name>
<reference evidence="2 3" key="1">
    <citation type="journal article" date="2008" name="J. Bacteriol.">
        <title>Insights into plant cell wall degradation from the genome sequence of the soil bacterium Cellvibrio japonicus.</title>
        <authorList>
            <person name="Deboy R.T."/>
            <person name="Mongodin E.F."/>
            <person name="Fouts D.E."/>
            <person name="Tailford L.E."/>
            <person name="Khouri H."/>
            <person name="Emerson J.B."/>
            <person name="Mohamoud Y."/>
            <person name="Watkins K."/>
            <person name="Henrissat B."/>
            <person name="Gilbert H.J."/>
            <person name="Nelson K.E."/>
        </authorList>
    </citation>
    <scope>NUCLEOTIDE SEQUENCE [LARGE SCALE GENOMIC DNA]</scope>
    <source>
        <strain evidence="2 3">Ueda107</strain>
    </source>
</reference>
<evidence type="ECO:0000313" key="3">
    <source>
        <dbReference type="Proteomes" id="UP000001036"/>
    </source>
</evidence>
<feature type="transmembrane region" description="Helical" evidence="1">
    <location>
        <begin position="82"/>
        <end position="103"/>
    </location>
</feature>
<dbReference type="HOGENOM" id="CLU_124911_0_2_6"/>
<dbReference type="EMBL" id="CP000934">
    <property type="protein sequence ID" value="ACE84498.1"/>
    <property type="molecule type" value="Genomic_DNA"/>
</dbReference>
<organism evidence="2 3">
    <name type="scientific">Cellvibrio japonicus (strain Ueda107)</name>
    <name type="common">Pseudomonas fluorescens subsp. cellulosa</name>
    <dbReference type="NCBI Taxonomy" id="498211"/>
    <lineage>
        <taxon>Bacteria</taxon>
        <taxon>Pseudomonadati</taxon>
        <taxon>Pseudomonadota</taxon>
        <taxon>Gammaproteobacteria</taxon>
        <taxon>Cellvibrionales</taxon>
        <taxon>Cellvibrionaceae</taxon>
        <taxon>Cellvibrio</taxon>
    </lineage>
</organism>
<dbReference type="eggNOG" id="COG3086">
    <property type="taxonomic scope" value="Bacteria"/>
</dbReference>
<dbReference type="RefSeq" id="WP_012487810.1">
    <property type="nucleotide sequence ID" value="NC_010995.1"/>
</dbReference>
<dbReference type="InterPro" id="IPR026268">
    <property type="entry name" value="RseC"/>
</dbReference>
<proteinExistence type="predicted"/>
<dbReference type="OrthoDB" id="9795854at2"/>
<evidence type="ECO:0000313" key="2">
    <source>
        <dbReference type="EMBL" id="ACE84498.1"/>
    </source>
</evidence>